<feature type="region of interest" description="Disordered" evidence="1">
    <location>
        <begin position="155"/>
        <end position="240"/>
    </location>
</feature>
<evidence type="ECO:0000256" key="1">
    <source>
        <dbReference type="SAM" id="MobiDB-lite"/>
    </source>
</evidence>
<name>A0A368KBL7_9GAMM</name>
<gene>
    <name evidence="2" type="ORF">DEO45_12645</name>
</gene>
<dbReference type="Proteomes" id="UP000252387">
    <property type="component" value="Unassembled WGS sequence"/>
</dbReference>
<sequence>MNAANQRQLTPVLVALAALLGALLLLLLAGFGRGVRWDTPRTLAPLPPAGPPANLLQPVPLQQYALVWQRPLFSPDRKPVARTADGGSNLGDLELTGIILTPELRMALLRNRNGDHREVRLREGQALPDGSATLLEVHPRSAVFATSAGRTELKLPAGAPFDGQKGAAAGSPAPAAPADAMISIGPHGAGRQNIRSGGGRDPQASPPSVDPARQKSLDQLRESVQKRRAAKAAAANEEVH</sequence>
<evidence type="ECO:0000313" key="2">
    <source>
        <dbReference type="EMBL" id="RCS29339.1"/>
    </source>
</evidence>
<dbReference type="OrthoDB" id="5951700at2"/>
<reference evidence="2 3" key="1">
    <citation type="submission" date="2018-05" db="EMBL/GenBank/DDBJ databases">
        <title>Draft genome sequence of Rhodanobacter denitrificans Yn1 isolated from gold copper mine.</title>
        <authorList>
            <person name="Yang N."/>
            <person name="Mazhar H.S."/>
            <person name="Rensing C."/>
        </authorList>
    </citation>
    <scope>NUCLEOTIDE SEQUENCE [LARGE SCALE GENOMIC DNA]</scope>
    <source>
        <strain evidence="2 3">Yn1</strain>
    </source>
</reference>
<keyword evidence="3" id="KW-1185">Reference proteome</keyword>
<organism evidence="2 3">
    <name type="scientific">Rhodanobacter denitrificans</name>
    <dbReference type="NCBI Taxonomy" id="666685"/>
    <lineage>
        <taxon>Bacteria</taxon>
        <taxon>Pseudomonadati</taxon>
        <taxon>Pseudomonadota</taxon>
        <taxon>Gammaproteobacteria</taxon>
        <taxon>Lysobacterales</taxon>
        <taxon>Rhodanobacteraceae</taxon>
        <taxon>Rhodanobacter</taxon>
    </lineage>
</organism>
<feature type="compositionally biased region" description="Low complexity" evidence="1">
    <location>
        <begin position="167"/>
        <end position="180"/>
    </location>
</feature>
<accession>A0A368KBL7</accession>
<dbReference type="RefSeq" id="WP_114344221.1">
    <property type="nucleotide sequence ID" value="NZ_QFWQ01000007.1"/>
</dbReference>
<feature type="compositionally biased region" description="Low complexity" evidence="1">
    <location>
        <begin position="231"/>
        <end position="240"/>
    </location>
</feature>
<evidence type="ECO:0000313" key="3">
    <source>
        <dbReference type="Proteomes" id="UP000252387"/>
    </source>
</evidence>
<dbReference type="AlphaFoldDB" id="A0A368KBL7"/>
<dbReference type="EMBL" id="QFWQ01000007">
    <property type="protein sequence ID" value="RCS29339.1"/>
    <property type="molecule type" value="Genomic_DNA"/>
</dbReference>
<comment type="caution">
    <text evidence="2">The sequence shown here is derived from an EMBL/GenBank/DDBJ whole genome shotgun (WGS) entry which is preliminary data.</text>
</comment>
<protein>
    <submittedName>
        <fullName evidence="2">General secretion pathway protein GspN</fullName>
    </submittedName>
</protein>
<feature type="compositionally biased region" description="Basic and acidic residues" evidence="1">
    <location>
        <begin position="212"/>
        <end position="225"/>
    </location>
</feature>
<proteinExistence type="predicted"/>